<dbReference type="EMBL" id="KI925457">
    <property type="protein sequence ID" value="ETW83396.1"/>
    <property type="molecule type" value="Genomic_DNA"/>
</dbReference>
<dbReference type="RefSeq" id="XP_009545652.1">
    <property type="nucleotide sequence ID" value="XM_009547357.1"/>
</dbReference>
<evidence type="ECO:0000313" key="1">
    <source>
        <dbReference type="EMBL" id="ETW83396.1"/>
    </source>
</evidence>
<dbReference type="Proteomes" id="UP000030671">
    <property type="component" value="Unassembled WGS sequence"/>
</dbReference>
<name>W4KEB8_HETIT</name>
<dbReference type="eggNOG" id="ENOG502SMAB">
    <property type="taxonomic scope" value="Eukaryota"/>
</dbReference>
<reference evidence="1 2" key="1">
    <citation type="journal article" date="2012" name="New Phytol.">
        <title>Insight into trade-off between wood decay and parasitism from the genome of a fungal forest pathogen.</title>
        <authorList>
            <person name="Olson A."/>
            <person name="Aerts A."/>
            <person name="Asiegbu F."/>
            <person name="Belbahri L."/>
            <person name="Bouzid O."/>
            <person name="Broberg A."/>
            <person name="Canback B."/>
            <person name="Coutinho P.M."/>
            <person name="Cullen D."/>
            <person name="Dalman K."/>
            <person name="Deflorio G."/>
            <person name="van Diepen L.T."/>
            <person name="Dunand C."/>
            <person name="Duplessis S."/>
            <person name="Durling M."/>
            <person name="Gonthier P."/>
            <person name="Grimwood J."/>
            <person name="Fossdal C.G."/>
            <person name="Hansson D."/>
            <person name="Henrissat B."/>
            <person name="Hietala A."/>
            <person name="Himmelstrand K."/>
            <person name="Hoffmeister D."/>
            <person name="Hogberg N."/>
            <person name="James T.Y."/>
            <person name="Karlsson M."/>
            <person name="Kohler A."/>
            <person name="Kues U."/>
            <person name="Lee Y.H."/>
            <person name="Lin Y.C."/>
            <person name="Lind M."/>
            <person name="Lindquist E."/>
            <person name="Lombard V."/>
            <person name="Lucas S."/>
            <person name="Lunden K."/>
            <person name="Morin E."/>
            <person name="Murat C."/>
            <person name="Park J."/>
            <person name="Raffaello T."/>
            <person name="Rouze P."/>
            <person name="Salamov A."/>
            <person name="Schmutz J."/>
            <person name="Solheim H."/>
            <person name="Stahlberg J."/>
            <person name="Velez H."/>
            <person name="de Vries R.P."/>
            <person name="Wiebenga A."/>
            <person name="Woodward S."/>
            <person name="Yakovlev I."/>
            <person name="Garbelotto M."/>
            <person name="Martin F."/>
            <person name="Grigoriev I.V."/>
            <person name="Stenlid J."/>
        </authorList>
    </citation>
    <scope>NUCLEOTIDE SEQUENCE [LARGE SCALE GENOMIC DNA]</scope>
    <source>
        <strain evidence="1 2">TC 32-1</strain>
    </source>
</reference>
<dbReference type="KEGG" id="hir:HETIRDRAFT_474524"/>
<dbReference type="STRING" id="747525.W4KEB8"/>
<organism evidence="1 2">
    <name type="scientific">Heterobasidion irregulare (strain TC 32-1)</name>
    <dbReference type="NCBI Taxonomy" id="747525"/>
    <lineage>
        <taxon>Eukaryota</taxon>
        <taxon>Fungi</taxon>
        <taxon>Dikarya</taxon>
        <taxon>Basidiomycota</taxon>
        <taxon>Agaricomycotina</taxon>
        <taxon>Agaricomycetes</taxon>
        <taxon>Russulales</taxon>
        <taxon>Bondarzewiaceae</taxon>
        <taxon>Heterobasidion</taxon>
        <taxon>Heterobasidion annosum species complex</taxon>
    </lineage>
</organism>
<dbReference type="HOGENOM" id="CLU_835642_0_0_1"/>
<keyword evidence="2" id="KW-1185">Reference proteome</keyword>
<dbReference type="InParanoid" id="W4KEB8"/>
<protein>
    <recommendedName>
        <fullName evidence="3">F-box domain-containing protein</fullName>
    </recommendedName>
</protein>
<gene>
    <name evidence="1" type="ORF">HETIRDRAFT_474524</name>
</gene>
<proteinExistence type="predicted"/>
<evidence type="ECO:0000313" key="2">
    <source>
        <dbReference type="Proteomes" id="UP000030671"/>
    </source>
</evidence>
<accession>W4KEB8</accession>
<evidence type="ECO:0008006" key="3">
    <source>
        <dbReference type="Google" id="ProtNLM"/>
    </source>
</evidence>
<dbReference type="OrthoDB" id="3034442at2759"/>
<dbReference type="InterPro" id="IPR036047">
    <property type="entry name" value="F-box-like_dom_sf"/>
</dbReference>
<sequence>MSNENLLDRLNDDVVVLILSVITVPDIIACRETCRRLNVFSRLRLVWQRAYVNHVLGPNLPHVYLESHLASLSEQHLEYLTLRALRWEKIWAPVPASPAHHFTFQTPQSNAISDVSFIPGHGDRCLAVVTQGIWAAVSIWDIGEEALGPARRISEWTPPKGATVHAFVVNLEPDAEATIAVSVRPTEGPAYIELLSLHTSTDARESSATLTSVCTIDTIWIPAMLRGDWIAFGDNDTKTTLMDWKTRSNATLESSTDSTKPSQSNKLHQVIVEHDNNIVIVVRAHVIDFFTLPALHPPTGAEEHSPHKPIVVRSVGWVDAISVTRQTYRTDID</sequence>
<dbReference type="GeneID" id="20677570"/>
<dbReference type="Gene3D" id="1.20.1280.50">
    <property type="match status" value="1"/>
</dbReference>
<feature type="non-terminal residue" evidence="1">
    <location>
        <position position="333"/>
    </location>
</feature>
<dbReference type="SUPFAM" id="SSF81383">
    <property type="entry name" value="F-box domain"/>
    <property type="match status" value="1"/>
</dbReference>
<dbReference type="AlphaFoldDB" id="W4KEB8"/>